<keyword evidence="2" id="KW-0813">Transport</keyword>
<dbReference type="Gene3D" id="6.10.140.1330">
    <property type="match status" value="1"/>
</dbReference>
<accession>A0ABD3R3P1</accession>
<dbReference type="GO" id="GO:0006814">
    <property type="term" value="P:sodium ion transport"/>
    <property type="evidence" value="ECO:0007669"/>
    <property type="project" value="UniProtKB-KW"/>
</dbReference>
<dbReference type="PANTHER" id="PTHR10110">
    <property type="entry name" value="SODIUM/HYDROGEN EXCHANGER"/>
    <property type="match status" value="1"/>
</dbReference>
<reference evidence="13 14" key="1">
    <citation type="submission" date="2024-10" db="EMBL/GenBank/DDBJ databases">
        <title>Updated reference genomes for cyclostephanoid diatoms.</title>
        <authorList>
            <person name="Roberts W.R."/>
            <person name="Alverson A.J."/>
        </authorList>
    </citation>
    <scope>NUCLEOTIDE SEQUENCE [LARGE SCALE GENOMIC DNA]</scope>
    <source>
        <strain evidence="13 14">AJA228-03</strain>
    </source>
</reference>
<evidence type="ECO:0000259" key="12">
    <source>
        <dbReference type="Pfam" id="PF00999"/>
    </source>
</evidence>
<evidence type="ECO:0000256" key="1">
    <source>
        <dbReference type="ARBA" id="ARBA00004651"/>
    </source>
</evidence>
<evidence type="ECO:0000256" key="2">
    <source>
        <dbReference type="ARBA" id="ARBA00022448"/>
    </source>
</evidence>
<keyword evidence="9" id="KW-0739">Sodium transport</keyword>
<feature type="transmembrane region" description="Helical" evidence="11">
    <location>
        <begin position="79"/>
        <end position="100"/>
    </location>
</feature>
<organism evidence="13 14">
    <name type="scientific">Cyclostephanos tholiformis</name>
    <dbReference type="NCBI Taxonomy" id="382380"/>
    <lineage>
        <taxon>Eukaryota</taxon>
        <taxon>Sar</taxon>
        <taxon>Stramenopiles</taxon>
        <taxon>Ochrophyta</taxon>
        <taxon>Bacillariophyta</taxon>
        <taxon>Coscinodiscophyceae</taxon>
        <taxon>Thalassiosirophycidae</taxon>
        <taxon>Stephanodiscales</taxon>
        <taxon>Stephanodiscaceae</taxon>
        <taxon>Cyclostephanos</taxon>
    </lineage>
</organism>
<dbReference type="EMBL" id="JALLPB020000664">
    <property type="protein sequence ID" value="KAL3807188.1"/>
    <property type="molecule type" value="Genomic_DNA"/>
</dbReference>
<evidence type="ECO:0000313" key="14">
    <source>
        <dbReference type="Proteomes" id="UP001530377"/>
    </source>
</evidence>
<keyword evidence="14" id="KW-1185">Reference proteome</keyword>
<feature type="transmembrane region" description="Helical" evidence="11">
    <location>
        <begin position="458"/>
        <end position="478"/>
    </location>
</feature>
<dbReference type="InterPro" id="IPR006153">
    <property type="entry name" value="Cation/H_exchanger_TM"/>
</dbReference>
<feature type="transmembrane region" description="Helical" evidence="11">
    <location>
        <begin position="324"/>
        <end position="342"/>
    </location>
</feature>
<evidence type="ECO:0000256" key="3">
    <source>
        <dbReference type="ARBA" id="ARBA00022475"/>
    </source>
</evidence>
<feature type="transmembrane region" description="Helical" evidence="11">
    <location>
        <begin position="490"/>
        <end position="508"/>
    </location>
</feature>
<gene>
    <name evidence="13" type="ORF">ACHAXA_005449</name>
</gene>
<feature type="transmembrane region" description="Helical" evidence="11">
    <location>
        <begin position="177"/>
        <end position="203"/>
    </location>
</feature>
<protein>
    <recommendedName>
        <fullName evidence="12">Cation/H+ exchanger transmembrane domain-containing protein</fullName>
    </recommendedName>
</protein>
<dbReference type="InterPro" id="IPR018422">
    <property type="entry name" value="Cation/H_exchanger_CPA1"/>
</dbReference>
<keyword evidence="6" id="KW-0915">Sodium</keyword>
<dbReference type="PANTHER" id="PTHR10110:SF86">
    <property type="entry name" value="SODIUM_HYDROGEN EXCHANGER 7"/>
    <property type="match status" value="1"/>
</dbReference>
<name>A0ABD3R3P1_9STRA</name>
<feature type="transmembrane region" description="Helical" evidence="11">
    <location>
        <begin position="414"/>
        <end position="438"/>
    </location>
</feature>
<evidence type="ECO:0000256" key="8">
    <source>
        <dbReference type="ARBA" id="ARBA00023136"/>
    </source>
</evidence>
<keyword evidence="5 11" id="KW-1133">Transmembrane helix</keyword>
<evidence type="ECO:0000256" key="7">
    <source>
        <dbReference type="ARBA" id="ARBA00023065"/>
    </source>
</evidence>
<evidence type="ECO:0000313" key="13">
    <source>
        <dbReference type="EMBL" id="KAL3807188.1"/>
    </source>
</evidence>
<dbReference type="GO" id="GO:0005886">
    <property type="term" value="C:plasma membrane"/>
    <property type="evidence" value="ECO:0007669"/>
    <property type="project" value="UniProtKB-SubCell"/>
</dbReference>
<comment type="caution">
    <text evidence="13">The sequence shown here is derived from an EMBL/GenBank/DDBJ whole genome shotgun (WGS) entry which is preliminary data.</text>
</comment>
<dbReference type="Proteomes" id="UP001530377">
    <property type="component" value="Unassembled WGS sequence"/>
</dbReference>
<feature type="transmembrane region" description="Helical" evidence="11">
    <location>
        <begin position="106"/>
        <end position="124"/>
    </location>
</feature>
<keyword evidence="7" id="KW-0406">Ion transport</keyword>
<keyword evidence="4 11" id="KW-0812">Transmembrane</keyword>
<evidence type="ECO:0000256" key="6">
    <source>
        <dbReference type="ARBA" id="ARBA00023053"/>
    </source>
</evidence>
<feature type="compositionally biased region" description="Acidic residues" evidence="10">
    <location>
        <begin position="1001"/>
        <end position="1018"/>
    </location>
</feature>
<keyword evidence="3" id="KW-1003">Cell membrane</keyword>
<evidence type="ECO:0000256" key="10">
    <source>
        <dbReference type="SAM" id="MobiDB-lite"/>
    </source>
</evidence>
<feature type="transmembrane region" description="Helical" evidence="11">
    <location>
        <begin position="136"/>
        <end position="157"/>
    </location>
</feature>
<dbReference type="AlphaFoldDB" id="A0ABD3R3P1"/>
<dbReference type="Pfam" id="PF00999">
    <property type="entry name" value="Na_H_Exchanger"/>
    <property type="match status" value="1"/>
</dbReference>
<evidence type="ECO:0000256" key="5">
    <source>
        <dbReference type="ARBA" id="ARBA00022989"/>
    </source>
</evidence>
<keyword evidence="8 11" id="KW-0472">Membrane</keyword>
<sequence length="1018" mass="114744">MSSKNNTNRLQPKRGKVDNATSKIFSQLFIKTNLDLCIIGALIAFYYNDCLLTSNAQQFEEGEYPLPQNGTQTSPNDQAMYAMLFPWFAQTITVFIYYAISRYLKVLPYTAIVFLFGVIIGVLTKPTLVANREYNAISYSTAIWLKIDGLVILLVFLPGLIFNDSYTINVHMFFQSFWQLIIFAFPMVLGGTYLTAFVAEYMLPLDWVYTLRMVFGAILSGTDPIAVAGLLKTTGAPDRLNMHISGESLLNDGSVVVLFNVFSRLYYHNNEFPEASGKNNYTYGSGFAYFFKLTLGGCGIGLAFGLCTVLMLKVLCRRLSERENVFQVVLLVSSAYLGYFTAEVLAGCSGIMATITSGLTIKVLGETFINDHELTLHFWQVTAELLNQLLFVLGGCLWGDIVSRESFIHNFTGWGYLVLLYVLLIVIRFVLVFGLYPITSRIGLGTNVRESVFMSYGGFRGTVGIALALSLNTTVHKFSTDEKLRSDVDVLFVFVGGISVMTLLINGMTSGPLLSALNLSAKEKTRRKVIENYMRQMIQASLQDYVTLLSQARWRGIDHSIIKEHVPFLNDISFDDLMVAVERHQNSTPVHLYIKPRLENVFPYLQGEQIKARVRQLSSRSLNGENLFQSQSSQSFERLVVRERSLSSQATRNAEDKRMWNDFFSVPTDQNDDVDSDDANEVRLTFIEILKSAYHHQIKNGSLEEYGDLPYSLFQGLHFCEDTCAKGHPLNDWEATKVASTTKVVLANSIFPIILYRARQLWRRERNCCSDSQWFSPAELEMRFLIRLNLAFVGAHRYARTIFETQFASNPLTSVEEQIIKESEAQIKLAEADLIDIDQVDVTTVKGHLLTLVLLKKSVQFVEQLSRQNLIPEADATELLEKLDRYVKHVSRCDKLDTDHNERLSTTTKIVRLRQLPRNIIEEFNIRAAIDEMSKTSFGRAQMRPKIGNTNLTLNSTHRIDNRADIADSDQHTPAHVQVAIPTGGPPESKLSVIMSPGITGEDDLPSNTEESDEPVGF</sequence>
<evidence type="ECO:0000256" key="11">
    <source>
        <dbReference type="SAM" id="Phobius"/>
    </source>
</evidence>
<feature type="transmembrane region" description="Helical" evidence="11">
    <location>
        <begin position="287"/>
        <end position="312"/>
    </location>
</feature>
<evidence type="ECO:0000256" key="4">
    <source>
        <dbReference type="ARBA" id="ARBA00022692"/>
    </source>
</evidence>
<feature type="domain" description="Cation/H+ exchanger transmembrane" evidence="12">
    <location>
        <begin position="93"/>
        <end position="515"/>
    </location>
</feature>
<comment type="subcellular location">
    <subcellularLocation>
        <location evidence="1">Cell membrane</location>
        <topology evidence="1">Multi-pass membrane protein</topology>
    </subcellularLocation>
</comment>
<evidence type="ECO:0000256" key="9">
    <source>
        <dbReference type="ARBA" id="ARBA00023201"/>
    </source>
</evidence>
<feature type="region of interest" description="Disordered" evidence="10">
    <location>
        <begin position="996"/>
        <end position="1018"/>
    </location>
</feature>
<proteinExistence type="predicted"/>